<dbReference type="InterPro" id="IPR050640">
    <property type="entry name" value="Bact_2-comp_sensor_kinase"/>
</dbReference>
<dbReference type="OrthoDB" id="9792992at2"/>
<feature type="transmembrane region" description="Helical" evidence="1">
    <location>
        <begin position="44"/>
        <end position="66"/>
    </location>
</feature>
<dbReference type="PANTHER" id="PTHR34220">
    <property type="entry name" value="SENSOR HISTIDINE KINASE YPDA"/>
    <property type="match status" value="1"/>
</dbReference>
<dbReference type="Proteomes" id="UP000050454">
    <property type="component" value="Unassembled WGS sequence"/>
</dbReference>
<dbReference type="EMBL" id="LGTQ01000009">
    <property type="protein sequence ID" value="KPM48001.1"/>
    <property type="molecule type" value="Genomic_DNA"/>
</dbReference>
<keyword evidence="1" id="KW-1133">Transmembrane helix</keyword>
<dbReference type="PANTHER" id="PTHR34220:SF7">
    <property type="entry name" value="SENSOR HISTIDINE KINASE YPDA"/>
    <property type="match status" value="1"/>
</dbReference>
<proteinExistence type="predicted"/>
<dbReference type="Pfam" id="PF06580">
    <property type="entry name" value="His_kinase"/>
    <property type="match status" value="1"/>
</dbReference>
<keyword evidence="3" id="KW-0418">Kinase</keyword>
<feature type="transmembrane region" description="Helical" evidence="1">
    <location>
        <begin position="78"/>
        <end position="97"/>
    </location>
</feature>
<accession>A0A0P7C6N8</accession>
<keyword evidence="4" id="KW-1185">Reference proteome</keyword>
<dbReference type="GO" id="GO:0000155">
    <property type="term" value="F:phosphorelay sensor kinase activity"/>
    <property type="evidence" value="ECO:0007669"/>
    <property type="project" value="InterPro"/>
</dbReference>
<gene>
    <name evidence="3" type="ORF">AFM12_12380</name>
</gene>
<sequence length="352" mass="41318">MFASLFRKNKLLLLHLIFWALYFSFFFYLVSFPRKGVEPNYGRAFLDAITQLITMMAISYFNYFVLLPKALKKGKWGVFLLEIVISLAVMITIQIWLKRQIYFDAGGRTFNWLGSVRFITQHTSSTIFIVTFVASLRFLSDYFELEAERKQVENDKLQSELRFLKEQINPHFLFNTLNNLYYLAHTNSPNTKDVIAKLSQMMRYMIYEANTEKVPVGREIEYIKNYIDLEKLRLDEGFPIELKITGDYETLKITPLIFITFLENAFKHGVEKGDKNSWVKVEIDFNDHICTYTVSNSKPEEASEDNSEPKGIGLKNTVRRLNLSYHDRHELIVDENADSYHIKLIIELDENL</sequence>
<reference evidence="3 4" key="1">
    <citation type="submission" date="2015-07" db="EMBL/GenBank/DDBJ databases">
        <title>The draft genome sequence of Leadbetterella sp. JN14-9.</title>
        <authorList>
            <person name="Liu Y."/>
            <person name="Du J."/>
            <person name="Shao Z."/>
        </authorList>
    </citation>
    <scope>NUCLEOTIDE SEQUENCE [LARGE SCALE GENOMIC DNA]</scope>
    <source>
        <strain evidence="3 4">JN14-9</strain>
    </source>
</reference>
<dbReference type="GO" id="GO:0016020">
    <property type="term" value="C:membrane"/>
    <property type="evidence" value="ECO:0007669"/>
    <property type="project" value="InterPro"/>
</dbReference>
<evidence type="ECO:0000313" key="4">
    <source>
        <dbReference type="Proteomes" id="UP000050454"/>
    </source>
</evidence>
<dbReference type="STRING" id="1605367.AFM12_12380"/>
<keyword evidence="1" id="KW-0812">Transmembrane</keyword>
<dbReference type="RefSeq" id="WP_055148653.1">
    <property type="nucleotide sequence ID" value="NZ_JXSZ01000009.1"/>
</dbReference>
<evidence type="ECO:0000256" key="1">
    <source>
        <dbReference type="SAM" id="Phobius"/>
    </source>
</evidence>
<protein>
    <submittedName>
        <fullName evidence="3">Histidine kinase</fullName>
    </submittedName>
</protein>
<name>A0A0P7C6N8_9BACT</name>
<evidence type="ECO:0000259" key="2">
    <source>
        <dbReference type="Pfam" id="PF06580"/>
    </source>
</evidence>
<feature type="domain" description="Signal transduction histidine kinase internal region" evidence="2">
    <location>
        <begin position="159"/>
        <end position="236"/>
    </location>
</feature>
<feature type="transmembrane region" description="Helical" evidence="1">
    <location>
        <begin position="117"/>
        <end position="139"/>
    </location>
</feature>
<feature type="transmembrane region" description="Helical" evidence="1">
    <location>
        <begin position="12"/>
        <end position="32"/>
    </location>
</feature>
<evidence type="ECO:0000313" key="3">
    <source>
        <dbReference type="EMBL" id="KPM48001.1"/>
    </source>
</evidence>
<keyword evidence="3" id="KW-0808">Transferase</keyword>
<dbReference type="AlphaFoldDB" id="A0A0P7C6N8"/>
<organism evidence="3 4">
    <name type="scientific">Jiulongibacter sediminis</name>
    <dbReference type="NCBI Taxonomy" id="1605367"/>
    <lineage>
        <taxon>Bacteria</taxon>
        <taxon>Pseudomonadati</taxon>
        <taxon>Bacteroidota</taxon>
        <taxon>Cytophagia</taxon>
        <taxon>Cytophagales</taxon>
        <taxon>Leadbetterellaceae</taxon>
        <taxon>Jiulongibacter</taxon>
    </lineage>
</organism>
<dbReference type="InterPro" id="IPR010559">
    <property type="entry name" value="Sig_transdc_His_kin_internal"/>
</dbReference>
<keyword evidence="1" id="KW-0472">Membrane</keyword>
<comment type="caution">
    <text evidence="3">The sequence shown here is derived from an EMBL/GenBank/DDBJ whole genome shotgun (WGS) entry which is preliminary data.</text>
</comment>